<reference evidence="10 11" key="1">
    <citation type="journal article" date="2018" name="Genome Biol. Evol.">
        <title>Multiple Roots of Fruiting Body Formation in Amoebozoa.</title>
        <authorList>
            <person name="Hillmann F."/>
            <person name="Forbes G."/>
            <person name="Novohradska S."/>
            <person name="Ferling I."/>
            <person name="Riege K."/>
            <person name="Groth M."/>
            <person name="Westermann M."/>
            <person name="Marz M."/>
            <person name="Spaller T."/>
            <person name="Winckler T."/>
            <person name="Schaap P."/>
            <person name="Glockner G."/>
        </authorList>
    </citation>
    <scope>NUCLEOTIDE SEQUENCE [LARGE SCALE GENOMIC DNA]</scope>
    <source>
        <strain evidence="10 11">Jena</strain>
    </source>
</reference>
<feature type="binding site" evidence="7">
    <location>
        <position position="203"/>
    </location>
    <ligand>
        <name>ATP</name>
        <dbReference type="ChEBI" id="CHEBI:30616"/>
    </ligand>
</feature>
<proteinExistence type="predicted"/>
<evidence type="ECO:0000256" key="6">
    <source>
        <dbReference type="ARBA" id="ARBA00022840"/>
    </source>
</evidence>
<dbReference type="GO" id="GO:0044773">
    <property type="term" value="P:mitotic DNA damage checkpoint signaling"/>
    <property type="evidence" value="ECO:0007669"/>
    <property type="project" value="TreeGrafter"/>
</dbReference>
<dbReference type="OrthoDB" id="10020333at2759"/>
<dbReference type="InterPro" id="IPR008271">
    <property type="entry name" value="Ser/Thr_kinase_AS"/>
</dbReference>
<comment type="caution">
    <text evidence="10">The sequence shown here is derived from an EMBL/GenBank/DDBJ whole genome shotgun (WGS) entry which is preliminary data.</text>
</comment>
<feature type="compositionally biased region" description="Basic and acidic residues" evidence="8">
    <location>
        <begin position="315"/>
        <end position="346"/>
    </location>
</feature>
<keyword evidence="11" id="KW-1185">Reference proteome</keyword>
<dbReference type="STRING" id="1890364.A0A2P6N903"/>
<dbReference type="InParanoid" id="A0A2P6N903"/>
<dbReference type="PROSITE" id="PS00107">
    <property type="entry name" value="PROTEIN_KINASE_ATP"/>
    <property type="match status" value="1"/>
</dbReference>
<evidence type="ECO:0000256" key="5">
    <source>
        <dbReference type="ARBA" id="ARBA00022777"/>
    </source>
</evidence>
<sequence>MSSAPSVETSRSGFSAWLKDHIFRNPQFSNITSSHESFFNEQEQKRRLVTPIATVLVEDDLAFNARLHGCMVPPITSTSSQESFELQTNSTLNASFEDPRSILSAQNQLSTISTENLPSLFRSQTVEVNHITPSGRTPFTINVNPRNKYVPHKEVTASTRANFSLDTFKEIIEKIGEGTFSSVYKARPIHRSKNMKEEFVAIKRIYPSCSPARILNEMKMLRRLTGCPTVLSMYEALRHEDQVSLVLPFVPHDKFKDMIDMSMDQMKSYMRALLESLSHLHQRNIIHRDVKPGNFLCNFKTNQFMLVDFGLAETRNPDSDVPKRNSEDSEPPHKRMRLSEDSDSSQRKCPSQGAQPPRPTTNCRSKAMQATRAGTRGFRAPEILLKFREQTTAIDVWSVGVILLSLMSKRYPFFISPDDLSSLAEIAAVFGTEEVSRVGERLGRRVTFPRRIERTDLKGMCERLSGRKGGEVEDSAYDLLSKCLEIDHEKRITCIEALRHPFFCQKEIV</sequence>
<dbReference type="PANTHER" id="PTHR44167">
    <property type="entry name" value="OVARIAN-SPECIFIC SERINE/THREONINE-PROTEIN KINASE LOK-RELATED"/>
    <property type="match status" value="1"/>
</dbReference>
<dbReference type="InterPro" id="IPR011009">
    <property type="entry name" value="Kinase-like_dom_sf"/>
</dbReference>
<evidence type="ECO:0000256" key="3">
    <source>
        <dbReference type="ARBA" id="ARBA00022679"/>
    </source>
</evidence>
<dbReference type="SMART" id="SM00220">
    <property type="entry name" value="S_TKc"/>
    <property type="match status" value="1"/>
</dbReference>
<dbReference type="EMBL" id="MDYQ01000150">
    <property type="protein sequence ID" value="PRP80422.1"/>
    <property type="molecule type" value="Genomic_DNA"/>
</dbReference>
<dbReference type="AlphaFoldDB" id="A0A2P6N903"/>
<feature type="region of interest" description="Disordered" evidence="8">
    <location>
        <begin position="315"/>
        <end position="372"/>
    </location>
</feature>
<dbReference type="Gene3D" id="1.10.510.10">
    <property type="entry name" value="Transferase(Phosphotransferase) domain 1"/>
    <property type="match status" value="1"/>
</dbReference>
<dbReference type="GO" id="GO:0005634">
    <property type="term" value="C:nucleus"/>
    <property type="evidence" value="ECO:0007669"/>
    <property type="project" value="TreeGrafter"/>
</dbReference>
<evidence type="ECO:0000256" key="8">
    <source>
        <dbReference type="SAM" id="MobiDB-lite"/>
    </source>
</evidence>
<dbReference type="Gene3D" id="3.30.200.20">
    <property type="entry name" value="Phosphorylase Kinase, domain 1"/>
    <property type="match status" value="1"/>
</dbReference>
<organism evidence="10 11">
    <name type="scientific">Planoprotostelium fungivorum</name>
    <dbReference type="NCBI Taxonomy" id="1890364"/>
    <lineage>
        <taxon>Eukaryota</taxon>
        <taxon>Amoebozoa</taxon>
        <taxon>Evosea</taxon>
        <taxon>Variosea</taxon>
        <taxon>Cavosteliida</taxon>
        <taxon>Cavosteliaceae</taxon>
        <taxon>Planoprotostelium</taxon>
    </lineage>
</organism>
<evidence type="ECO:0000256" key="7">
    <source>
        <dbReference type="PROSITE-ProRule" id="PRU10141"/>
    </source>
</evidence>
<dbReference type="PROSITE" id="PS50011">
    <property type="entry name" value="PROTEIN_KINASE_DOM"/>
    <property type="match status" value="1"/>
</dbReference>
<keyword evidence="3" id="KW-0808">Transferase</keyword>
<dbReference type="SUPFAM" id="SSF56112">
    <property type="entry name" value="Protein kinase-like (PK-like)"/>
    <property type="match status" value="1"/>
</dbReference>
<dbReference type="EC" id="2.7.11.1" evidence="1"/>
<dbReference type="GO" id="GO:0004674">
    <property type="term" value="F:protein serine/threonine kinase activity"/>
    <property type="evidence" value="ECO:0007669"/>
    <property type="project" value="UniProtKB-KW"/>
</dbReference>
<evidence type="ECO:0000313" key="10">
    <source>
        <dbReference type="EMBL" id="PRP80422.1"/>
    </source>
</evidence>
<dbReference type="Proteomes" id="UP000241769">
    <property type="component" value="Unassembled WGS sequence"/>
</dbReference>
<evidence type="ECO:0000313" key="11">
    <source>
        <dbReference type="Proteomes" id="UP000241769"/>
    </source>
</evidence>
<dbReference type="InterPro" id="IPR000719">
    <property type="entry name" value="Prot_kinase_dom"/>
</dbReference>
<dbReference type="CDD" id="cd14019">
    <property type="entry name" value="STKc_Cdc7"/>
    <property type="match status" value="1"/>
</dbReference>
<protein>
    <recommendedName>
        <fullName evidence="1">non-specific serine/threonine protein kinase</fullName>
        <ecNumber evidence="1">2.7.11.1</ecNumber>
    </recommendedName>
</protein>
<feature type="compositionally biased region" description="Polar residues" evidence="8">
    <location>
        <begin position="347"/>
        <end position="364"/>
    </location>
</feature>
<gene>
    <name evidence="10" type="ORF">PROFUN_11968</name>
</gene>
<evidence type="ECO:0000256" key="2">
    <source>
        <dbReference type="ARBA" id="ARBA00022527"/>
    </source>
</evidence>
<dbReference type="PANTHER" id="PTHR44167:SF23">
    <property type="entry name" value="CDC7 KINASE, ISOFORM A-RELATED"/>
    <property type="match status" value="1"/>
</dbReference>
<evidence type="ECO:0000259" key="9">
    <source>
        <dbReference type="PROSITE" id="PS50011"/>
    </source>
</evidence>
<keyword evidence="2" id="KW-0723">Serine/threonine-protein kinase</keyword>
<dbReference type="InterPro" id="IPR017441">
    <property type="entry name" value="Protein_kinase_ATP_BS"/>
</dbReference>
<accession>A0A2P6N903</accession>
<dbReference type="GO" id="GO:0005524">
    <property type="term" value="F:ATP binding"/>
    <property type="evidence" value="ECO:0007669"/>
    <property type="project" value="UniProtKB-UniRule"/>
</dbReference>
<keyword evidence="6 7" id="KW-0067">ATP-binding</keyword>
<keyword evidence="5" id="KW-0418">Kinase</keyword>
<feature type="domain" description="Protein kinase" evidence="9">
    <location>
        <begin position="169"/>
        <end position="503"/>
    </location>
</feature>
<dbReference type="Pfam" id="PF00069">
    <property type="entry name" value="Pkinase"/>
    <property type="match status" value="2"/>
</dbReference>
<name>A0A2P6N903_9EUKA</name>
<evidence type="ECO:0000256" key="1">
    <source>
        <dbReference type="ARBA" id="ARBA00012513"/>
    </source>
</evidence>
<keyword evidence="4 7" id="KW-0547">Nucleotide-binding</keyword>
<dbReference type="PROSITE" id="PS00108">
    <property type="entry name" value="PROTEIN_KINASE_ST"/>
    <property type="match status" value="1"/>
</dbReference>
<evidence type="ECO:0000256" key="4">
    <source>
        <dbReference type="ARBA" id="ARBA00022741"/>
    </source>
</evidence>